<dbReference type="InParanoid" id="D6Z2D3"/>
<reference evidence="2" key="1">
    <citation type="submission" date="2010-02" db="EMBL/GenBank/DDBJ databases">
        <title>Complete sequence of Desulfurivibrio alkaliphilus AHT2.</title>
        <authorList>
            <consortium name="US DOE Joint Genome Institute"/>
            <person name="Pitluck S."/>
            <person name="Chertkov O."/>
            <person name="Detter J.C."/>
            <person name="Han C."/>
            <person name="Tapia R."/>
            <person name="Larimer F."/>
            <person name="Land M."/>
            <person name="Hauser L."/>
            <person name="Kyrpides N."/>
            <person name="Mikhailova N."/>
            <person name="Sorokin D.Y."/>
            <person name="Muyzer G."/>
            <person name="Woyke T."/>
        </authorList>
    </citation>
    <scope>NUCLEOTIDE SEQUENCE [LARGE SCALE GENOMIC DNA]</scope>
    <source>
        <strain evidence="2">DSM 19089 / UNIQEM U267 / AHT2</strain>
    </source>
</reference>
<dbReference type="EMBL" id="CP001940">
    <property type="protein sequence ID" value="ADH85708.1"/>
    <property type="molecule type" value="Genomic_DNA"/>
</dbReference>
<gene>
    <name evidence="1" type="ordered locus">DaAHT2_1007</name>
</gene>
<evidence type="ECO:0000313" key="1">
    <source>
        <dbReference type="EMBL" id="ADH85708.1"/>
    </source>
</evidence>
<sequence>MALKRNKVSKGRIPAAETEDAEITLKLAPVPKEKTKAEQVIAAHPAIQPAKTQRLLFDDKKNQYVAEFGTLPHLQASNGNVMDNNGKLLGYYVDIQIVSLNDIYIVGPCDNKAPADLVRRSYDNKFFADRPSFPSFPNIPVETVGEYIQELKAAWPNAASKRYQEVIAVLHGSAKPTELIGQLVLLELSPSSVKKFEKFRLQMTLQLASGLVTEDQLEVLRIWAESNSSRLLACLR</sequence>
<proteinExistence type="predicted"/>
<evidence type="ECO:0000313" key="2">
    <source>
        <dbReference type="Proteomes" id="UP000001508"/>
    </source>
</evidence>
<dbReference type="RefSeq" id="WP_013163238.1">
    <property type="nucleotide sequence ID" value="NC_014216.1"/>
</dbReference>
<protein>
    <submittedName>
        <fullName evidence="1">Uncharacterized protein</fullName>
    </submittedName>
</protein>
<dbReference type="KEGG" id="dak:DaAHT2_1007"/>
<keyword evidence="2" id="KW-1185">Reference proteome</keyword>
<accession>D6Z2D3</accession>
<dbReference type="Proteomes" id="UP000001508">
    <property type="component" value="Chromosome"/>
</dbReference>
<name>D6Z2D3_DESAT</name>
<dbReference type="HOGENOM" id="CLU_1173898_0_0_7"/>
<dbReference type="AlphaFoldDB" id="D6Z2D3"/>
<organism evidence="1 2">
    <name type="scientific">Desulfurivibrio alkaliphilus (strain DSM 19089 / UNIQEM U267 / AHT2)</name>
    <dbReference type="NCBI Taxonomy" id="589865"/>
    <lineage>
        <taxon>Bacteria</taxon>
        <taxon>Pseudomonadati</taxon>
        <taxon>Thermodesulfobacteriota</taxon>
        <taxon>Desulfobulbia</taxon>
        <taxon>Desulfobulbales</taxon>
        <taxon>Desulfobulbaceae</taxon>
        <taxon>Desulfurivibrio</taxon>
    </lineage>
</organism>